<comment type="cofactor">
    <cofactor evidence="1">
        <name>Zn(2+)</name>
        <dbReference type="ChEBI" id="CHEBI:29105"/>
    </cofactor>
</comment>
<dbReference type="AlphaFoldDB" id="A0A553JXH0"/>
<dbReference type="InterPro" id="IPR012548">
    <property type="entry name" value="MATCAP"/>
</dbReference>
<evidence type="ECO:0000313" key="5">
    <source>
        <dbReference type="EMBL" id="TRY17134.1"/>
    </source>
</evidence>
<organism evidence="5 6">
    <name type="scientific">Tessaracoccus rhinocerotis</name>
    <dbReference type="NCBI Taxonomy" id="1689449"/>
    <lineage>
        <taxon>Bacteria</taxon>
        <taxon>Bacillati</taxon>
        <taxon>Actinomycetota</taxon>
        <taxon>Actinomycetes</taxon>
        <taxon>Propionibacteriales</taxon>
        <taxon>Propionibacteriaceae</taxon>
        <taxon>Tessaracoccus</taxon>
    </lineage>
</organism>
<name>A0A553JXH0_9ACTN</name>
<accession>A0A553JXH0</accession>
<evidence type="ECO:0000256" key="4">
    <source>
        <dbReference type="ARBA" id="ARBA00023049"/>
    </source>
</evidence>
<proteinExistence type="predicted"/>
<dbReference type="OrthoDB" id="9785840at2"/>
<gene>
    <name evidence="5" type="ORF">FOJ82_13720</name>
</gene>
<comment type="caution">
    <text evidence="5">The sequence shown here is derived from an EMBL/GenBank/DDBJ whole genome shotgun (WGS) entry which is preliminary data.</text>
</comment>
<reference evidence="5 6" key="1">
    <citation type="submission" date="2019-07" db="EMBL/GenBank/DDBJ databases">
        <authorList>
            <person name="Zhou L.-Y."/>
        </authorList>
    </citation>
    <scope>NUCLEOTIDE SEQUENCE [LARGE SCALE GENOMIC DNA]</scope>
    <source>
        <strain evidence="5 6">YIM 101269</strain>
    </source>
</reference>
<protein>
    <submittedName>
        <fullName evidence="5">DUF1704 domain-containing protein</fullName>
    </submittedName>
</protein>
<dbReference type="EMBL" id="VKKG01000006">
    <property type="protein sequence ID" value="TRY17134.1"/>
    <property type="molecule type" value="Genomic_DNA"/>
</dbReference>
<keyword evidence="2" id="KW-0645">Protease</keyword>
<evidence type="ECO:0000313" key="6">
    <source>
        <dbReference type="Proteomes" id="UP000317638"/>
    </source>
</evidence>
<dbReference type="GO" id="GO:0008237">
    <property type="term" value="F:metallopeptidase activity"/>
    <property type="evidence" value="ECO:0007669"/>
    <property type="project" value="UniProtKB-KW"/>
</dbReference>
<dbReference type="PANTHER" id="PTHR31817:SF0">
    <property type="entry name" value="CHROMOSOME UNDETERMINED SCAFFOLD_67, WHOLE GENOME SHOTGUN SEQUENCE"/>
    <property type="match status" value="1"/>
</dbReference>
<evidence type="ECO:0000256" key="1">
    <source>
        <dbReference type="ARBA" id="ARBA00001947"/>
    </source>
</evidence>
<keyword evidence="4" id="KW-0482">Metalloprotease</keyword>
<evidence type="ECO:0000256" key="2">
    <source>
        <dbReference type="ARBA" id="ARBA00022670"/>
    </source>
</evidence>
<dbReference type="Pfam" id="PF08014">
    <property type="entry name" value="MATCAP"/>
    <property type="match status" value="1"/>
</dbReference>
<keyword evidence="3" id="KW-0378">Hydrolase</keyword>
<dbReference type="SMART" id="SM01154">
    <property type="entry name" value="DUF1704"/>
    <property type="match status" value="1"/>
</dbReference>
<keyword evidence="6" id="KW-1185">Reference proteome</keyword>
<dbReference type="PANTHER" id="PTHR31817">
    <property type="match status" value="1"/>
</dbReference>
<dbReference type="GO" id="GO:0080164">
    <property type="term" value="P:regulation of nitric oxide metabolic process"/>
    <property type="evidence" value="ECO:0007669"/>
    <property type="project" value="TreeGrafter"/>
</dbReference>
<dbReference type="GO" id="GO:0006508">
    <property type="term" value="P:proteolysis"/>
    <property type="evidence" value="ECO:0007669"/>
    <property type="project" value="UniProtKB-KW"/>
</dbReference>
<sequence length="389" mass="42444">MTPADNPLSTNDQAVDHQLSQLGTSFRFILDVTPVDADDVRVAFLERPHEPEFTYREVGVDPEVAAKMLADVDVASVEDNTVGALLRGKHRELELQLAMLRSRGTSDFHALSLELYGGVAPNLLTAARSVIERVDPEPYRGEHLDAEEFLAMAEAEIDRYRQSNPDIDIHAEIRHDSTGIMVSDNVLLVGPESKVATGRANALIQHEIGTHLVTQVNGSHQPLNVLGTGLAGYDETQEGLAVLAEIAAGALTTGRMRQLAGRVVTVHSMVEGASFVECWQDLVDAGFPRRGAFTTTMRVFRAGGLTKDAIYLRGLLDLLEHLSRGGSLDALFLGKFALEDLPLVEELNNRGVLHEPVLLPHWYENEEGRQRLAEAATQTDPAQLIQGAA</sequence>
<dbReference type="Proteomes" id="UP000317638">
    <property type="component" value="Unassembled WGS sequence"/>
</dbReference>
<evidence type="ECO:0000256" key="3">
    <source>
        <dbReference type="ARBA" id="ARBA00022801"/>
    </source>
</evidence>